<name>A0A2T4N021_AERVE</name>
<dbReference type="Pfam" id="PF21522">
    <property type="entry name" value="MreB-like_C"/>
    <property type="match status" value="1"/>
</dbReference>
<dbReference type="AlphaFoldDB" id="A0A2T4N021"/>
<gene>
    <name evidence="3" type="ORF">DAA48_16435</name>
</gene>
<dbReference type="RefSeq" id="WP_107684025.1">
    <property type="nucleotide sequence ID" value="NZ_PZKL01000037.1"/>
</dbReference>
<dbReference type="EMBL" id="PZKL01000037">
    <property type="protein sequence ID" value="PTH80142.1"/>
    <property type="molecule type" value="Genomic_DNA"/>
</dbReference>
<feature type="domain" description="Actin-like protein N-terminal" evidence="1">
    <location>
        <begin position="7"/>
        <end position="110"/>
    </location>
</feature>
<evidence type="ECO:0000259" key="1">
    <source>
        <dbReference type="Pfam" id="PF17989"/>
    </source>
</evidence>
<organism evidence="3 4">
    <name type="scientific">Aeromonas veronii</name>
    <dbReference type="NCBI Taxonomy" id="654"/>
    <lineage>
        <taxon>Bacteria</taxon>
        <taxon>Pseudomonadati</taxon>
        <taxon>Pseudomonadota</taxon>
        <taxon>Gammaproteobacteria</taxon>
        <taxon>Aeromonadales</taxon>
        <taxon>Aeromonadaceae</taxon>
        <taxon>Aeromonas</taxon>
    </lineage>
</organism>
<comment type="caution">
    <text evidence="3">The sequence shown here is derived from an EMBL/GenBank/DDBJ whole genome shotgun (WGS) entry which is preliminary data.</text>
</comment>
<dbReference type="InterPro" id="IPR049067">
    <property type="entry name" value="MreB-like_C"/>
</dbReference>
<reference evidence="3 4" key="1">
    <citation type="submission" date="2018-03" db="EMBL/GenBank/DDBJ databases">
        <title>Aeromonas veronii whole genome sequencing and analysis.</title>
        <authorList>
            <person name="Xie H."/>
            <person name="Liu T."/>
            <person name="Wang K."/>
        </authorList>
    </citation>
    <scope>NUCLEOTIDE SEQUENCE [LARGE SCALE GENOMIC DNA]</scope>
    <source>
        <strain evidence="3 4">XH.VA.1</strain>
    </source>
</reference>
<protein>
    <submittedName>
        <fullName evidence="3">Uncharacterized protein</fullName>
    </submittedName>
</protein>
<accession>A0A2T4N021</accession>
<dbReference type="Pfam" id="PF17989">
    <property type="entry name" value="ALP_N"/>
    <property type="match status" value="1"/>
</dbReference>
<dbReference type="InterPro" id="IPR043129">
    <property type="entry name" value="ATPase_NBD"/>
</dbReference>
<dbReference type="InterPro" id="IPR056367">
    <property type="entry name" value="ASKHA_NBD_ParM_R1-like"/>
</dbReference>
<dbReference type="InterPro" id="IPR040607">
    <property type="entry name" value="ALP_N"/>
</dbReference>
<evidence type="ECO:0000313" key="4">
    <source>
        <dbReference type="Proteomes" id="UP000241986"/>
    </source>
</evidence>
<evidence type="ECO:0000259" key="2">
    <source>
        <dbReference type="Pfam" id="PF21522"/>
    </source>
</evidence>
<dbReference type="SUPFAM" id="SSF53067">
    <property type="entry name" value="Actin-like ATPase domain"/>
    <property type="match status" value="2"/>
</dbReference>
<proteinExistence type="predicted"/>
<dbReference type="Proteomes" id="UP000241986">
    <property type="component" value="Unassembled WGS sequence"/>
</dbReference>
<evidence type="ECO:0000313" key="3">
    <source>
        <dbReference type="EMBL" id="PTH80142.1"/>
    </source>
</evidence>
<feature type="domain" description="Actin homologue MreB-like C-terminal" evidence="2">
    <location>
        <begin position="183"/>
        <end position="298"/>
    </location>
</feature>
<dbReference type="Gene3D" id="3.30.420.40">
    <property type="match status" value="2"/>
</dbReference>
<dbReference type="CDD" id="cd24022">
    <property type="entry name" value="ASKHA_NBD_ParM_R1-like"/>
    <property type="match status" value="1"/>
</dbReference>
<sequence>MKKLFVGVDDGFAETKVVLSNGACIRIPSQAKAGEMSQISINGSGHTVFPYKTNDGNYIIGDITEADSTAFDDYPMSALNRVIVAHALRLAGVDHDSQLFVCTGLPIKRFYIAGSINKSLIKQKTQNLLKNDVVALDGTPSPRVFKHEVISEGIAAWMDVVLYRNKDGKIVVNKEQAAKAMAIIDIGGRTTDVAVIQNGNLDISRSSTINVGMLSVQEMVKEAIIGKFDVTPTIEQLNTALSEKKIKLWGKWEPIADLVLSAQKTILSRIESECKRCIGSGADLDQVVFVGGTVAEVEGLLQGWFRNQHIGFEPGYANARGMQKYAEMVMNTKAE</sequence>